<dbReference type="EMBL" id="SUME01000006">
    <property type="protein sequence ID" value="TJZ54857.1"/>
    <property type="molecule type" value="Genomic_DNA"/>
</dbReference>
<evidence type="ECO:0000313" key="7">
    <source>
        <dbReference type="EMBL" id="TJZ54857.1"/>
    </source>
</evidence>
<keyword evidence="5" id="KW-0963">Cytoplasm</keyword>
<evidence type="ECO:0000313" key="8">
    <source>
        <dbReference type="Proteomes" id="UP000306808"/>
    </source>
</evidence>
<comment type="subcellular location">
    <subcellularLocation>
        <location evidence="5">Cytoplasm</location>
    </subcellularLocation>
</comment>
<feature type="binding site" evidence="5">
    <location>
        <begin position="11"/>
        <end position="16"/>
    </location>
    <ligand>
        <name>ATP</name>
        <dbReference type="ChEBI" id="CHEBI:30616"/>
    </ligand>
</feature>
<keyword evidence="8" id="KW-1185">Reference proteome</keyword>
<dbReference type="SUPFAM" id="SSF52540">
    <property type="entry name" value="P-loop containing nucleoside triphosphate hydrolases"/>
    <property type="match status" value="1"/>
</dbReference>
<dbReference type="GO" id="GO:0005737">
    <property type="term" value="C:cytoplasm"/>
    <property type="evidence" value="ECO:0007669"/>
    <property type="project" value="UniProtKB-SubCell"/>
</dbReference>
<dbReference type="PROSITE" id="PS51219">
    <property type="entry name" value="DPCK"/>
    <property type="match status" value="1"/>
</dbReference>
<protein>
    <recommendedName>
        <fullName evidence="5 6">Dephospho-CoA kinase</fullName>
        <ecNumber evidence="5 6">2.7.1.24</ecNumber>
    </recommendedName>
    <alternativeName>
        <fullName evidence="5">Dephosphocoenzyme A kinase</fullName>
    </alternativeName>
</protein>
<keyword evidence="5 7" id="KW-0418">Kinase</keyword>
<dbReference type="RefSeq" id="WP_136902217.1">
    <property type="nucleotide sequence ID" value="NZ_SUME01000006.1"/>
</dbReference>
<evidence type="ECO:0000256" key="2">
    <source>
        <dbReference type="ARBA" id="ARBA00022741"/>
    </source>
</evidence>
<dbReference type="NCBIfam" id="TIGR00152">
    <property type="entry name" value="dephospho-CoA kinase"/>
    <property type="match status" value="1"/>
</dbReference>
<dbReference type="GO" id="GO:0004140">
    <property type="term" value="F:dephospho-CoA kinase activity"/>
    <property type="evidence" value="ECO:0007669"/>
    <property type="project" value="UniProtKB-UniRule"/>
</dbReference>
<proteinExistence type="inferred from homology"/>
<evidence type="ECO:0000256" key="4">
    <source>
        <dbReference type="ARBA" id="ARBA00022993"/>
    </source>
</evidence>
<sequence length="194" mass="21852">MLKIGITGGIGTGKSFVSKIFKSMGVPFYDADKEAKDIMTKSDIVRRGLIDAFGSETYREDGALNRKWLADKVFKDPEKLQVLNGIVHPVVIQSAVDWAEKQKGAYSLKEAALLYESGSYQSLDYTILVAAPLELRIKRVMKRDNVSEEEVLDRMSRQMSEEEKKGYADFIVVNDEIAPLLPQVLAIHHKLMEK</sequence>
<accession>A0A4U0NKN5</accession>
<dbReference type="InterPro" id="IPR001977">
    <property type="entry name" value="Depp_CoAkinase"/>
</dbReference>
<dbReference type="PANTHER" id="PTHR10695:SF46">
    <property type="entry name" value="BIFUNCTIONAL COENZYME A SYNTHASE-RELATED"/>
    <property type="match status" value="1"/>
</dbReference>
<dbReference type="AlphaFoldDB" id="A0A4U0NKN5"/>
<evidence type="ECO:0000256" key="5">
    <source>
        <dbReference type="HAMAP-Rule" id="MF_00376"/>
    </source>
</evidence>
<comment type="catalytic activity">
    <reaction evidence="5">
        <text>3'-dephospho-CoA + ATP = ADP + CoA + H(+)</text>
        <dbReference type="Rhea" id="RHEA:18245"/>
        <dbReference type="ChEBI" id="CHEBI:15378"/>
        <dbReference type="ChEBI" id="CHEBI:30616"/>
        <dbReference type="ChEBI" id="CHEBI:57287"/>
        <dbReference type="ChEBI" id="CHEBI:57328"/>
        <dbReference type="ChEBI" id="CHEBI:456216"/>
        <dbReference type="EC" id="2.7.1.24"/>
    </reaction>
</comment>
<keyword evidence="5 7" id="KW-0808">Transferase</keyword>
<organism evidence="7 8">
    <name type="scientific">Sphingobacterium olei</name>
    <dbReference type="NCBI Taxonomy" id="2571155"/>
    <lineage>
        <taxon>Bacteria</taxon>
        <taxon>Pseudomonadati</taxon>
        <taxon>Bacteroidota</taxon>
        <taxon>Sphingobacteriia</taxon>
        <taxon>Sphingobacteriales</taxon>
        <taxon>Sphingobacteriaceae</taxon>
        <taxon>Sphingobacterium</taxon>
    </lineage>
</organism>
<dbReference type="UniPathway" id="UPA00241">
    <property type="reaction ID" value="UER00356"/>
</dbReference>
<gene>
    <name evidence="5" type="primary">coaE</name>
    <name evidence="7" type="ORF">FAZ15_15430</name>
</gene>
<dbReference type="HAMAP" id="MF_00376">
    <property type="entry name" value="Dephospho_CoA_kinase"/>
    <property type="match status" value="1"/>
</dbReference>
<keyword evidence="3 5" id="KW-0067">ATP-binding</keyword>
<dbReference type="CDD" id="cd02022">
    <property type="entry name" value="DPCK"/>
    <property type="match status" value="1"/>
</dbReference>
<keyword evidence="2 5" id="KW-0547">Nucleotide-binding</keyword>
<dbReference type="InterPro" id="IPR027417">
    <property type="entry name" value="P-loop_NTPase"/>
</dbReference>
<dbReference type="GO" id="GO:0015937">
    <property type="term" value="P:coenzyme A biosynthetic process"/>
    <property type="evidence" value="ECO:0007669"/>
    <property type="project" value="UniProtKB-UniRule"/>
</dbReference>
<dbReference type="OrthoDB" id="9812943at2"/>
<dbReference type="Pfam" id="PF01121">
    <property type="entry name" value="CoaE"/>
    <property type="match status" value="1"/>
</dbReference>
<dbReference type="GO" id="GO:0005524">
    <property type="term" value="F:ATP binding"/>
    <property type="evidence" value="ECO:0007669"/>
    <property type="project" value="UniProtKB-UniRule"/>
</dbReference>
<comment type="function">
    <text evidence="5">Catalyzes the phosphorylation of the 3'-hydroxyl group of dephosphocoenzyme A to form coenzyme A.</text>
</comment>
<dbReference type="Gene3D" id="3.40.50.300">
    <property type="entry name" value="P-loop containing nucleotide triphosphate hydrolases"/>
    <property type="match status" value="1"/>
</dbReference>
<evidence type="ECO:0000256" key="3">
    <source>
        <dbReference type="ARBA" id="ARBA00022840"/>
    </source>
</evidence>
<reference evidence="7 8" key="1">
    <citation type="submission" date="2019-04" db="EMBL/GenBank/DDBJ databases">
        <title>Sphingobacterium olei sp. nov., isolated from oil-contaminated soil.</title>
        <authorList>
            <person name="Liu B."/>
        </authorList>
    </citation>
    <scope>NUCLEOTIDE SEQUENCE [LARGE SCALE GENOMIC DNA]</scope>
    <source>
        <strain evidence="7 8">HAL-9</strain>
    </source>
</reference>
<comment type="similarity">
    <text evidence="1 5">Belongs to the CoaE family.</text>
</comment>
<dbReference type="Proteomes" id="UP000306808">
    <property type="component" value="Unassembled WGS sequence"/>
</dbReference>
<evidence type="ECO:0000256" key="1">
    <source>
        <dbReference type="ARBA" id="ARBA00009018"/>
    </source>
</evidence>
<evidence type="ECO:0000256" key="6">
    <source>
        <dbReference type="NCBIfam" id="TIGR00152"/>
    </source>
</evidence>
<name>A0A4U0NKN5_9SPHI</name>
<comment type="caution">
    <text evidence="7">The sequence shown here is derived from an EMBL/GenBank/DDBJ whole genome shotgun (WGS) entry which is preliminary data.</text>
</comment>
<keyword evidence="4 5" id="KW-0173">Coenzyme A biosynthesis</keyword>
<comment type="pathway">
    <text evidence="5">Cofactor biosynthesis; coenzyme A biosynthesis; CoA from (R)-pantothenate: step 5/5.</text>
</comment>
<dbReference type="PANTHER" id="PTHR10695">
    <property type="entry name" value="DEPHOSPHO-COA KINASE-RELATED"/>
    <property type="match status" value="1"/>
</dbReference>
<dbReference type="EC" id="2.7.1.24" evidence="5 6"/>